<evidence type="ECO:0000313" key="4">
    <source>
        <dbReference type="Proteomes" id="UP000177506"/>
    </source>
</evidence>
<name>A0A1G1SXX3_9BACT</name>
<dbReference type="AlphaFoldDB" id="A0A1G1SXX3"/>
<dbReference type="Pfam" id="PF13568">
    <property type="entry name" value="OMP_b-brl_2"/>
    <property type="match status" value="1"/>
</dbReference>
<protein>
    <recommendedName>
        <fullName evidence="2">Outer membrane protein beta-barrel domain-containing protein</fullName>
    </recommendedName>
</protein>
<organism evidence="3 4">
    <name type="scientific">Hymenobacter coccineus</name>
    <dbReference type="NCBI Taxonomy" id="1908235"/>
    <lineage>
        <taxon>Bacteria</taxon>
        <taxon>Pseudomonadati</taxon>
        <taxon>Bacteroidota</taxon>
        <taxon>Cytophagia</taxon>
        <taxon>Cytophagales</taxon>
        <taxon>Hymenobacteraceae</taxon>
        <taxon>Hymenobacter</taxon>
    </lineage>
</organism>
<keyword evidence="1" id="KW-0732">Signal</keyword>
<evidence type="ECO:0000256" key="1">
    <source>
        <dbReference type="SAM" id="SignalP"/>
    </source>
</evidence>
<sequence length="246" mass="26339">MHPLATLALGTALLAGTAPASAQTTYRLGLRGGLNQALTTLDGASNGVDGLTNVSADKSAIYAWQAGIVLEASFGKLALQPALLFSQKGERFHTATSSRDSGFAFYTDETSTNRYNWLELPLNVVYTMHGDHGLQLFAGPYVALAVGGRQQGTTLRANAVAKFAPQEFDDQVAYGADTNNRRLDAGVNFGVGYRQGPLQVQLGYGLGLRNLHQANGTVFYDYGHNFNADAAYNRVAQLTGTYFFSL</sequence>
<dbReference type="Proteomes" id="UP000177506">
    <property type="component" value="Unassembled WGS sequence"/>
</dbReference>
<reference evidence="3 4" key="1">
    <citation type="submission" date="2016-08" db="EMBL/GenBank/DDBJ databases">
        <title>Hymenobacter coccineus sp. nov., Hymenobacter lapidarius sp. nov. and Hymenobacter glacialis sp. nov., isolated from Antarctic soil.</title>
        <authorList>
            <person name="Sedlacek I."/>
            <person name="Kralova S."/>
            <person name="Kyrova K."/>
            <person name="Maslanova I."/>
            <person name="Stankova E."/>
            <person name="Vrbovska V."/>
            <person name="Nemec M."/>
            <person name="Bartak M."/>
            <person name="Svec P."/>
            <person name="Busse H.-J."/>
            <person name="Pantucek R."/>
        </authorList>
    </citation>
    <scope>NUCLEOTIDE SEQUENCE [LARGE SCALE GENOMIC DNA]</scope>
    <source>
        <strain evidence="3 4">CCM 8649</strain>
    </source>
</reference>
<gene>
    <name evidence="3" type="ORF">BEN49_12355</name>
</gene>
<feature type="chain" id="PRO_5009578526" description="Outer membrane protein beta-barrel domain-containing protein" evidence="1">
    <location>
        <begin position="23"/>
        <end position="246"/>
    </location>
</feature>
<dbReference type="InterPro" id="IPR025665">
    <property type="entry name" value="Beta-barrel_OMP_2"/>
</dbReference>
<keyword evidence="4" id="KW-1185">Reference proteome</keyword>
<proteinExistence type="predicted"/>
<accession>A0A1G1SXX3</accession>
<dbReference type="RefSeq" id="WP_070746179.1">
    <property type="nucleotide sequence ID" value="NZ_MDZA01000416.1"/>
</dbReference>
<evidence type="ECO:0000259" key="2">
    <source>
        <dbReference type="Pfam" id="PF13568"/>
    </source>
</evidence>
<evidence type="ECO:0000313" key="3">
    <source>
        <dbReference type="EMBL" id="OGX83482.1"/>
    </source>
</evidence>
<comment type="caution">
    <text evidence="3">The sequence shown here is derived from an EMBL/GenBank/DDBJ whole genome shotgun (WGS) entry which is preliminary data.</text>
</comment>
<feature type="signal peptide" evidence="1">
    <location>
        <begin position="1"/>
        <end position="22"/>
    </location>
</feature>
<dbReference type="EMBL" id="MDZA01000416">
    <property type="protein sequence ID" value="OGX83482.1"/>
    <property type="molecule type" value="Genomic_DNA"/>
</dbReference>
<feature type="domain" description="Outer membrane protein beta-barrel" evidence="2">
    <location>
        <begin position="22"/>
        <end position="212"/>
    </location>
</feature>
<dbReference type="OrthoDB" id="949314at2"/>